<reference evidence="2" key="1">
    <citation type="submission" date="2015-07" db="EMBL/GenBank/DDBJ databases">
        <title>MeaNS - Measles Nucleotide Surveillance Program.</title>
        <authorList>
            <person name="Tran T."/>
            <person name="Druce J."/>
        </authorList>
    </citation>
    <scope>NUCLEOTIDE SEQUENCE</scope>
    <source>
        <strain evidence="2">UCB-OBI-ISO-001</strain>
        <tissue evidence="2">Gonad</tissue>
    </source>
</reference>
<keyword evidence="1" id="KW-0472">Membrane</keyword>
<keyword evidence="1" id="KW-0812">Transmembrane</keyword>
<accession>A0A0L8GP33</accession>
<sequence length="74" mass="8162">MRGHDSVIVNYLLGLAIYIVLTSCKVVAVAINLVDTGTTISCITTVHEQIYKINIQGGWGGRIHLYICYIDSSY</sequence>
<dbReference type="EMBL" id="KQ420945">
    <property type="protein sequence ID" value="KOF78778.1"/>
    <property type="molecule type" value="Genomic_DNA"/>
</dbReference>
<proteinExistence type="predicted"/>
<gene>
    <name evidence="2" type="ORF">OCBIM_22030315mg</name>
</gene>
<keyword evidence="1" id="KW-1133">Transmembrane helix</keyword>
<organism evidence="2">
    <name type="scientific">Octopus bimaculoides</name>
    <name type="common">California two-spotted octopus</name>
    <dbReference type="NCBI Taxonomy" id="37653"/>
    <lineage>
        <taxon>Eukaryota</taxon>
        <taxon>Metazoa</taxon>
        <taxon>Spiralia</taxon>
        <taxon>Lophotrochozoa</taxon>
        <taxon>Mollusca</taxon>
        <taxon>Cephalopoda</taxon>
        <taxon>Coleoidea</taxon>
        <taxon>Octopodiformes</taxon>
        <taxon>Octopoda</taxon>
        <taxon>Incirrata</taxon>
        <taxon>Octopodidae</taxon>
        <taxon>Octopus</taxon>
    </lineage>
</organism>
<name>A0A0L8GP33_OCTBM</name>
<dbReference type="PROSITE" id="PS51257">
    <property type="entry name" value="PROKAR_LIPOPROTEIN"/>
    <property type="match status" value="1"/>
</dbReference>
<evidence type="ECO:0000313" key="2">
    <source>
        <dbReference type="EMBL" id="KOF78778.1"/>
    </source>
</evidence>
<protein>
    <submittedName>
        <fullName evidence="2">Uncharacterized protein</fullName>
    </submittedName>
</protein>
<dbReference type="AlphaFoldDB" id="A0A0L8GP33"/>
<feature type="transmembrane region" description="Helical" evidence="1">
    <location>
        <begin position="12"/>
        <end position="34"/>
    </location>
</feature>
<evidence type="ECO:0000256" key="1">
    <source>
        <dbReference type="SAM" id="Phobius"/>
    </source>
</evidence>